<proteinExistence type="predicted"/>
<accession>A0A078FK03</accession>
<evidence type="ECO:0000313" key="1">
    <source>
        <dbReference type="EMBL" id="CDY13337.1"/>
    </source>
</evidence>
<dbReference type="PaxDb" id="3708-A0A078FK03"/>
<protein>
    <submittedName>
        <fullName evidence="1">BnaC06g14200D protein</fullName>
    </submittedName>
</protein>
<evidence type="ECO:0000313" key="2">
    <source>
        <dbReference type="Proteomes" id="UP000028999"/>
    </source>
</evidence>
<sequence length="48" mass="5453">MGSCEIVEEKDEVRLAKHYGKSVLGSSSKDLEGKQRDMTLISFFNLYL</sequence>
<dbReference type="Gramene" id="CDY13337">
    <property type="protein sequence ID" value="CDY13337"/>
    <property type="gene ID" value="GSBRNA2T00071337001"/>
</dbReference>
<dbReference type="STRING" id="3708.A0A078FK03"/>
<organism evidence="1 2">
    <name type="scientific">Brassica napus</name>
    <name type="common">Rape</name>
    <dbReference type="NCBI Taxonomy" id="3708"/>
    <lineage>
        <taxon>Eukaryota</taxon>
        <taxon>Viridiplantae</taxon>
        <taxon>Streptophyta</taxon>
        <taxon>Embryophyta</taxon>
        <taxon>Tracheophyta</taxon>
        <taxon>Spermatophyta</taxon>
        <taxon>Magnoliopsida</taxon>
        <taxon>eudicotyledons</taxon>
        <taxon>Gunneridae</taxon>
        <taxon>Pentapetalae</taxon>
        <taxon>rosids</taxon>
        <taxon>malvids</taxon>
        <taxon>Brassicales</taxon>
        <taxon>Brassicaceae</taxon>
        <taxon>Brassiceae</taxon>
        <taxon>Brassica</taxon>
    </lineage>
</organism>
<reference evidence="1 2" key="1">
    <citation type="journal article" date="2014" name="Science">
        <title>Plant genetics. Early allopolyploid evolution in the post-Neolithic Brassica napus oilseed genome.</title>
        <authorList>
            <person name="Chalhoub B."/>
            <person name="Denoeud F."/>
            <person name="Liu S."/>
            <person name="Parkin I.A."/>
            <person name="Tang H."/>
            <person name="Wang X."/>
            <person name="Chiquet J."/>
            <person name="Belcram H."/>
            <person name="Tong C."/>
            <person name="Samans B."/>
            <person name="Correa M."/>
            <person name="Da Silva C."/>
            <person name="Just J."/>
            <person name="Falentin C."/>
            <person name="Koh C.S."/>
            <person name="Le Clainche I."/>
            <person name="Bernard M."/>
            <person name="Bento P."/>
            <person name="Noel B."/>
            <person name="Labadie K."/>
            <person name="Alberti A."/>
            <person name="Charles M."/>
            <person name="Arnaud D."/>
            <person name="Guo H."/>
            <person name="Daviaud C."/>
            <person name="Alamery S."/>
            <person name="Jabbari K."/>
            <person name="Zhao M."/>
            <person name="Edger P.P."/>
            <person name="Chelaifa H."/>
            <person name="Tack D."/>
            <person name="Lassalle G."/>
            <person name="Mestiri I."/>
            <person name="Schnel N."/>
            <person name="Le Paslier M.C."/>
            <person name="Fan G."/>
            <person name="Renault V."/>
            <person name="Bayer P.E."/>
            <person name="Golicz A.A."/>
            <person name="Manoli S."/>
            <person name="Lee T.H."/>
            <person name="Thi V.H."/>
            <person name="Chalabi S."/>
            <person name="Hu Q."/>
            <person name="Fan C."/>
            <person name="Tollenaere R."/>
            <person name="Lu Y."/>
            <person name="Battail C."/>
            <person name="Shen J."/>
            <person name="Sidebottom C.H."/>
            <person name="Wang X."/>
            <person name="Canaguier A."/>
            <person name="Chauveau A."/>
            <person name="Berard A."/>
            <person name="Deniot G."/>
            <person name="Guan M."/>
            <person name="Liu Z."/>
            <person name="Sun F."/>
            <person name="Lim Y.P."/>
            <person name="Lyons E."/>
            <person name="Town C.D."/>
            <person name="Bancroft I."/>
            <person name="Wang X."/>
            <person name="Meng J."/>
            <person name="Ma J."/>
            <person name="Pires J.C."/>
            <person name="King G.J."/>
            <person name="Brunel D."/>
            <person name="Delourme R."/>
            <person name="Renard M."/>
            <person name="Aury J.M."/>
            <person name="Adams K.L."/>
            <person name="Batley J."/>
            <person name="Snowdon R.J."/>
            <person name="Tost J."/>
            <person name="Edwards D."/>
            <person name="Zhou Y."/>
            <person name="Hua W."/>
            <person name="Sharpe A.G."/>
            <person name="Paterson A.H."/>
            <person name="Guan C."/>
            <person name="Wincker P."/>
        </authorList>
    </citation>
    <scope>NUCLEOTIDE SEQUENCE [LARGE SCALE GENOMIC DNA]</scope>
    <source>
        <strain evidence="2">cv. Darmor-bzh</strain>
    </source>
</reference>
<dbReference type="AlphaFoldDB" id="A0A078FK03"/>
<keyword evidence="2" id="KW-1185">Reference proteome</keyword>
<dbReference type="EMBL" id="LK032034">
    <property type="protein sequence ID" value="CDY13337.1"/>
    <property type="molecule type" value="Genomic_DNA"/>
</dbReference>
<gene>
    <name evidence="1" type="primary">BnaC06g14200D</name>
    <name evidence="1" type="ORF">GSBRNA2T00071337001</name>
</gene>
<dbReference type="Proteomes" id="UP000028999">
    <property type="component" value="Unassembled WGS sequence"/>
</dbReference>
<name>A0A078FK03_BRANA</name>